<dbReference type="InterPro" id="IPR041246">
    <property type="entry name" value="Bact_MG10"/>
</dbReference>
<evidence type="ECO:0000256" key="2">
    <source>
        <dbReference type="SAM" id="SignalP"/>
    </source>
</evidence>
<feature type="signal peptide" evidence="2">
    <location>
        <begin position="1"/>
        <end position="22"/>
    </location>
</feature>
<dbReference type="RefSeq" id="WP_172772578.1">
    <property type="nucleotide sequence ID" value="NZ_JABDSG010000101.1"/>
</dbReference>
<protein>
    <submittedName>
        <fullName evidence="4">MG2 domain-containing protein</fullName>
    </submittedName>
</protein>
<dbReference type="PANTHER" id="PTHR40094:SF1">
    <property type="entry name" value="UBIQUITIN DOMAIN-CONTAINING PROTEIN"/>
    <property type="match status" value="1"/>
</dbReference>
<dbReference type="Gene3D" id="2.60.40.1930">
    <property type="match status" value="1"/>
</dbReference>
<feature type="chain" id="PRO_5043958164" evidence="2">
    <location>
        <begin position="23"/>
        <end position="1892"/>
    </location>
</feature>
<dbReference type="SMART" id="SM01360">
    <property type="entry name" value="A2M"/>
    <property type="match status" value="1"/>
</dbReference>
<sequence>MKIRYLSLIVLLVMSVFAPMQAQTYDNLWKELEVLERKDLPKSVISEAMKIYDKAKAEQNVPQMMKAYLTAMQYRSLLTPDSLKVDMNGLEQWASQTGSMEDKAILYSILGEMTMPADVKKGLGYLQASLKDKDRLLLIPVEKLRPMVRVGEASKRYFRDNLYNLLARRAIQIMQQYRWQAAAKANQTNSLPADMTDMDQFVTYQFVPVSDCDLTAAVMQTYQSLLKAYDTETEREGWLLTGIDALNYLYRNFSGNFSNDVCQQELRKWIHTYPAVKTVPEAYLALAQFLQYQNNQVERLRIVREGIAGYPRYEGINQLKNIEKEILNASLSLEIATAYPGEQQSVKVNYKNLTGITLQLYKVNLPVTSAVLQNRTTHFESKYARLQREEHFSLKPTTDYLNVDTTLTIQAPQAGIYFLKAVPDGKKGVSDGTLMNVTALKTIYRPLPDGTLELVVVDAVSGQPVSEAEVTIYTEKGGGYSPQQTYQADKQGTLKLDFLNSNKYWYNAHTAADNAMPILNLWKNDYYYKESKRKEVLQLFTDRSIYRPGQTVYVSGLAYEMEKDSTRVLADKKYTVSLYDANNNETGKVEVRTNGFGSFSGQFVLPSPCLTGYFSLRAADTSVSFKVEEYKRPTFDVTFEPVKVEYQVGDSIEVVGMAKTFAGAPVQNARVHYNISRSYAWVWRFMGRGSARWEGEAMTDADGKFSVPVHFEIDSDRRESPLWYYTYNIQADVTDGAGETQQANLSLPLGSTSMVLNMDNLPDNLVKEKKLEIKLTAMNLSGEPVDTPVTYQVVEMEEQKDGQEKEGRKVLTGTVEANKSFVPEAIYALPSGNYRLKLSAKDTQGRECTASKNFLLFSLNDKRPPFVITDWFYQDGLEFDAASPATVYIGSSEKNVYLLYDVFAGNKRLESKRIELSDSVVSFRFPYKKEYGDGILVSMAFVKDGRLYSHNARIMKPAPEKKLQLKWTTFRDKLRPGQQEEWKLTVLYPDGSPAEAEMLATMYDASLDKIYSAHKLDFGVDFHYVVPLTYWNTSYMRNAYLYVDFPLKRLRAVPLEYSELIIPSTGRMEAMVVGYGGSPRATLAGALKIRGRSAANAVMNQEAVTDMVLQEEMVETSAQEKVEMGSSEELAETGDIQIRENFAETAFFYPQLRTNEKGEVSISFVLPESLTRWTFMGLAHTRNVDYGKIEATATASKEFMLQPNMPRFVRVGDKANIAASLMNLSDKGVKGTVRMELFNPETEKVFYSQKQKFDVKGGETGHVNFTFEVSDKYAVMACRMVADGDTFSDGEQRYIPVLTDKQWVTETVPLNVNGEGAHTFSLENLFNKHSKTASEQRLTVEFTAHPAWYAVQALPVVANPQNEDALSWATAYYAHSLAAFIVKENPRIKQVFDSWKAQGGTKETFMSNLQKNQELKNILLAETPWLTEATNEAEQKQRIATLFDLNTMNSQLAVSVEKLGELQNADGAWSWYKGMQGSRYVTTQVMEMLVRLNALTHQDADSRMQPMIQKGFEYLGKQAAEEYKSMKEAEKKGAVGLRPSEQVLRYLYICALDGKAPVDEKVNRYFIDKLSGEGKELTIYEKALGAIILQQAGKVAEAKLFMQSLMEYSVVTDEMGRYFDTPKARYSWFSYKIPTEVAAMEAIQRITKDTKAIDEMKRWLLKQKQTQTWETPIATADAVYALMATGASDLLANTGGVEITLGKEVIRTPADDAIGYIKKTVSGDVMNIKKVSVDKEGTGMGWGAVYAQYLESMDQISGQGNGLSVSRQLYKGDEALNESAPLKVGDKITVRLTVKADRDMDFVQIKDDRAACMEPLQAVSGFRWSNGLGYYQATKDASTQFFIDQMRKGTYVIEYQVYVNRTGEYQAGIATVQSAYAPEFGGHTGGYRVMVE</sequence>
<dbReference type="Proteomes" id="UP001200843">
    <property type="component" value="Unassembled WGS sequence"/>
</dbReference>
<dbReference type="GO" id="GO:0004866">
    <property type="term" value="F:endopeptidase inhibitor activity"/>
    <property type="evidence" value="ECO:0007669"/>
    <property type="project" value="InterPro"/>
</dbReference>
<evidence type="ECO:0000313" key="4">
    <source>
        <dbReference type="EMBL" id="MCG4688883.1"/>
    </source>
</evidence>
<dbReference type="InterPro" id="IPR008930">
    <property type="entry name" value="Terpenoid_cyclase/PrenylTrfase"/>
</dbReference>
<comment type="caution">
    <text evidence="4">The sequence shown here is derived from an EMBL/GenBank/DDBJ whole genome shotgun (WGS) entry which is preliminary data.</text>
</comment>
<organism evidence="4 5">
    <name type="scientific">Phocaeicola vulgatus</name>
    <name type="common">Bacteroides vulgatus</name>
    <dbReference type="NCBI Taxonomy" id="821"/>
    <lineage>
        <taxon>Bacteria</taxon>
        <taxon>Pseudomonadati</taxon>
        <taxon>Bacteroidota</taxon>
        <taxon>Bacteroidia</taxon>
        <taxon>Bacteroidales</taxon>
        <taxon>Bacteroidaceae</taxon>
        <taxon>Phocaeicola</taxon>
    </lineage>
</organism>
<dbReference type="PANTHER" id="PTHR40094">
    <property type="entry name" value="ALPHA-2-MACROGLOBULIN HOMOLOG"/>
    <property type="match status" value="1"/>
</dbReference>
<reference evidence="4" key="1">
    <citation type="submission" date="2022-01" db="EMBL/GenBank/DDBJ databases">
        <title>Collection of gut derived symbiotic bacterial strains cultured from healthy donors.</title>
        <authorList>
            <person name="Lin H."/>
            <person name="Kohout C."/>
            <person name="Waligurski E."/>
            <person name="Pamer E.G."/>
        </authorList>
    </citation>
    <scope>NUCLEOTIDE SEQUENCE</scope>
    <source>
        <strain evidence="4">DFI.6.72</strain>
    </source>
</reference>
<evidence type="ECO:0000256" key="1">
    <source>
        <dbReference type="ARBA" id="ARBA00010556"/>
    </source>
</evidence>
<proteinExistence type="inferred from homology"/>
<dbReference type="Pfam" id="PF17973">
    <property type="entry name" value="bMG10"/>
    <property type="match status" value="1"/>
</dbReference>
<dbReference type="InterPro" id="IPR002890">
    <property type="entry name" value="MG2"/>
</dbReference>
<evidence type="ECO:0000313" key="5">
    <source>
        <dbReference type="Proteomes" id="UP001200843"/>
    </source>
</evidence>
<comment type="similarity">
    <text evidence="1">Belongs to the protease inhibitor I39 (alpha-2-macroglobulin) family. Bacterial alpha-2-macroglobulin subfamily.</text>
</comment>
<name>A0AAW5BKM5_PHOVU</name>
<dbReference type="Pfam" id="PF00207">
    <property type="entry name" value="A2M"/>
    <property type="match status" value="1"/>
</dbReference>
<dbReference type="SUPFAM" id="SSF48239">
    <property type="entry name" value="Terpenoid cyclases/Protein prenyltransferases"/>
    <property type="match status" value="1"/>
</dbReference>
<dbReference type="InterPro" id="IPR001599">
    <property type="entry name" value="Macroglobln_a2"/>
</dbReference>
<dbReference type="EMBL" id="JAKNGO010000018">
    <property type="protein sequence ID" value="MCG4688883.1"/>
    <property type="molecule type" value="Genomic_DNA"/>
</dbReference>
<feature type="domain" description="Alpha-2-macroglobulin" evidence="3">
    <location>
        <begin position="1145"/>
        <end position="1235"/>
    </location>
</feature>
<evidence type="ECO:0000259" key="3">
    <source>
        <dbReference type="SMART" id="SM01360"/>
    </source>
</evidence>
<gene>
    <name evidence="4" type="ORF">L0N01_09720</name>
</gene>
<dbReference type="Gene3D" id="1.50.10.20">
    <property type="match status" value="1"/>
</dbReference>
<dbReference type="Pfam" id="PF01835">
    <property type="entry name" value="MG2"/>
    <property type="match status" value="1"/>
</dbReference>
<keyword evidence="2" id="KW-0732">Signal</keyword>
<dbReference type="InterPro" id="IPR051802">
    <property type="entry name" value="YfhM-like"/>
</dbReference>
<accession>A0AAW5BKM5</accession>